<dbReference type="EMBL" id="BMZH01000019">
    <property type="protein sequence ID" value="GHB04196.1"/>
    <property type="molecule type" value="Genomic_DNA"/>
</dbReference>
<dbReference type="InterPro" id="IPR013249">
    <property type="entry name" value="RNA_pol_sigma70_r4_t2"/>
</dbReference>
<feature type="domain" description="RNA polymerase sigma factor 70 region 4 type 2" evidence="6">
    <location>
        <begin position="142"/>
        <end position="188"/>
    </location>
</feature>
<evidence type="ECO:0000256" key="2">
    <source>
        <dbReference type="ARBA" id="ARBA00023015"/>
    </source>
</evidence>
<dbReference type="GO" id="GO:0006352">
    <property type="term" value="P:DNA-templated transcription initiation"/>
    <property type="evidence" value="ECO:0007669"/>
    <property type="project" value="InterPro"/>
</dbReference>
<dbReference type="Gene3D" id="1.10.1740.10">
    <property type="match status" value="1"/>
</dbReference>
<comment type="caution">
    <text evidence="7">The sequence shown here is derived from an EMBL/GenBank/DDBJ whole genome shotgun (WGS) entry which is preliminary data.</text>
</comment>
<evidence type="ECO:0000259" key="5">
    <source>
        <dbReference type="Pfam" id="PF04542"/>
    </source>
</evidence>
<comment type="similarity">
    <text evidence="1">Belongs to the sigma-70 factor family. ECF subfamily.</text>
</comment>
<dbReference type="InterPro" id="IPR036388">
    <property type="entry name" value="WH-like_DNA-bd_sf"/>
</dbReference>
<evidence type="ECO:0000313" key="7">
    <source>
        <dbReference type="EMBL" id="GHB04196.1"/>
    </source>
</evidence>
<dbReference type="InterPro" id="IPR007627">
    <property type="entry name" value="RNA_pol_sigma70_r2"/>
</dbReference>
<keyword evidence="2" id="KW-0805">Transcription regulation</keyword>
<dbReference type="SUPFAM" id="SSF88946">
    <property type="entry name" value="Sigma2 domain of RNA polymerase sigma factors"/>
    <property type="match status" value="1"/>
</dbReference>
<dbReference type="SUPFAM" id="SSF88659">
    <property type="entry name" value="Sigma3 and sigma4 domains of RNA polymerase sigma factors"/>
    <property type="match status" value="1"/>
</dbReference>
<evidence type="ECO:0000313" key="8">
    <source>
        <dbReference type="Proteomes" id="UP000634004"/>
    </source>
</evidence>
<organism evidence="7 8">
    <name type="scientific">Algimonas arctica</name>
    <dbReference type="NCBI Taxonomy" id="1479486"/>
    <lineage>
        <taxon>Bacteria</taxon>
        <taxon>Pseudomonadati</taxon>
        <taxon>Pseudomonadota</taxon>
        <taxon>Alphaproteobacteria</taxon>
        <taxon>Maricaulales</taxon>
        <taxon>Robiginitomaculaceae</taxon>
        <taxon>Algimonas</taxon>
    </lineage>
</organism>
<feature type="domain" description="RNA polymerase sigma-70 region 2" evidence="5">
    <location>
        <begin position="44"/>
        <end position="104"/>
    </location>
</feature>
<evidence type="ECO:0000256" key="3">
    <source>
        <dbReference type="ARBA" id="ARBA00023082"/>
    </source>
</evidence>
<dbReference type="PANTHER" id="PTHR43133:SF62">
    <property type="entry name" value="RNA POLYMERASE SIGMA FACTOR SIGZ"/>
    <property type="match status" value="1"/>
</dbReference>
<dbReference type="GO" id="GO:0016987">
    <property type="term" value="F:sigma factor activity"/>
    <property type="evidence" value="ECO:0007669"/>
    <property type="project" value="UniProtKB-KW"/>
</dbReference>
<name>A0A8J3CUL4_9PROT</name>
<protein>
    <submittedName>
        <fullName evidence="7">RNA polymerase sigma factor</fullName>
    </submittedName>
</protein>
<evidence type="ECO:0000259" key="6">
    <source>
        <dbReference type="Pfam" id="PF08281"/>
    </source>
</evidence>
<reference evidence="7" key="2">
    <citation type="submission" date="2020-09" db="EMBL/GenBank/DDBJ databases">
        <authorList>
            <person name="Sun Q."/>
            <person name="Kim S."/>
        </authorList>
    </citation>
    <scope>NUCLEOTIDE SEQUENCE</scope>
    <source>
        <strain evidence="7">KCTC 32513</strain>
    </source>
</reference>
<dbReference type="Proteomes" id="UP000634004">
    <property type="component" value="Unassembled WGS sequence"/>
</dbReference>
<proteinExistence type="inferred from homology"/>
<dbReference type="InterPro" id="IPR013324">
    <property type="entry name" value="RNA_pol_sigma_r3/r4-like"/>
</dbReference>
<evidence type="ECO:0000256" key="1">
    <source>
        <dbReference type="ARBA" id="ARBA00010641"/>
    </source>
</evidence>
<gene>
    <name evidence="7" type="primary">rpoE</name>
    <name evidence="7" type="ORF">GCM10009069_28410</name>
</gene>
<evidence type="ECO:0000256" key="4">
    <source>
        <dbReference type="ARBA" id="ARBA00023163"/>
    </source>
</evidence>
<dbReference type="PANTHER" id="PTHR43133">
    <property type="entry name" value="RNA POLYMERASE ECF-TYPE SIGMA FACTO"/>
    <property type="match status" value="1"/>
</dbReference>
<reference evidence="7" key="1">
    <citation type="journal article" date="2014" name="Int. J. Syst. Evol. Microbiol.">
        <title>Complete genome sequence of Corynebacterium casei LMG S-19264T (=DSM 44701T), isolated from a smear-ripened cheese.</title>
        <authorList>
            <consortium name="US DOE Joint Genome Institute (JGI-PGF)"/>
            <person name="Walter F."/>
            <person name="Albersmeier A."/>
            <person name="Kalinowski J."/>
            <person name="Ruckert C."/>
        </authorList>
    </citation>
    <scope>NUCLEOTIDE SEQUENCE</scope>
    <source>
        <strain evidence="7">KCTC 32513</strain>
    </source>
</reference>
<dbReference type="Pfam" id="PF04542">
    <property type="entry name" value="Sigma70_r2"/>
    <property type="match status" value="1"/>
</dbReference>
<dbReference type="GO" id="GO:0003677">
    <property type="term" value="F:DNA binding"/>
    <property type="evidence" value="ECO:0007669"/>
    <property type="project" value="InterPro"/>
</dbReference>
<dbReference type="InterPro" id="IPR014284">
    <property type="entry name" value="RNA_pol_sigma-70_dom"/>
</dbReference>
<dbReference type="Pfam" id="PF08281">
    <property type="entry name" value="Sigma70_r4_2"/>
    <property type="match status" value="1"/>
</dbReference>
<dbReference type="InterPro" id="IPR013325">
    <property type="entry name" value="RNA_pol_sigma_r2"/>
</dbReference>
<dbReference type="NCBIfam" id="TIGR02937">
    <property type="entry name" value="sigma70-ECF"/>
    <property type="match status" value="1"/>
</dbReference>
<accession>A0A8J3CUL4</accession>
<keyword evidence="3" id="KW-0731">Sigma factor</keyword>
<dbReference type="InterPro" id="IPR039425">
    <property type="entry name" value="RNA_pol_sigma-70-like"/>
</dbReference>
<dbReference type="Gene3D" id="1.10.10.10">
    <property type="entry name" value="Winged helix-like DNA-binding domain superfamily/Winged helix DNA-binding domain"/>
    <property type="match status" value="1"/>
</dbReference>
<keyword evidence="4" id="KW-0804">Transcription</keyword>
<dbReference type="RefSeq" id="WP_189499552.1">
    <property type="nucleotide sequence ID" value="NZ_BMZH01000019.1"/>
</dbReference>
<keyword evidence="8" id="KW-1185">Reference proteome</keyword>
<dbReference type="AlphaFoldDB" id="A0A8J3CUL4"/>
<sequence length="206" mass="23377">MTGKTVRDETYVALNAQLSKRLSDCANGDRTAFTEIYQLTSGKFTAILMKMMRDEAACADIMQKAYLSIWKNANRYDPAKGKAFTWMLVIMRNRALDALRARTRYRETETLSGSIIDTLEDDSLSPIEGTQAWMIRRLLAPYLSQLDPDVARAVQLSTMEGMSAREIGETLDVPTNTAKSWVRRGLMRIRKDLEQSDDAMSLYDLL</sequence>